<name>A0A367X7B0_9PROT</name>
<dbReference type="AlphaFoldDB" id="A0A367X7B0"/>
<dbReference type="Proteomes" id="UP000252255">
    <property type="component" value="Unassembled WGS sequence"/>
</dbReference>
<evidence type="ECO:0000313" key="2">
    <source>
        <dbReference type="Proteomes" id="UP000252255"/>
    </source>
</evidence>
<organism evidence="1 2">
    <name type="scientific">Thalassospira profundimaris</name>
    <dbReference type="NCBI Taxonomy" id="502049"/>
    <lineage>
        <taxon>Bacteria</taxon>
        <taxon>Pseudomonadati</taxon>
        <taxon>Pseudomonadota</taxon>
        <taxon>Alphaproteobacteria</taxon>
        <taxon>Rhodospirillales</taxon>
        <taxon>Thalassospiraceae</taxon>
        <taxon>Thalassospira</taxon>
    </lineage>
</organism>
<dbReference type="EMBL" id="JPWI01000001">
    <property type="protein sequence ID" value="RCK49525.1"/>
    <property type="molecule type" value="Genomic_DNA"/>
</dbReference>
<dbReference type="PROSITE" id="PS51257">
    <property type="entry name" value="PROKAR_LIPOPROTEIN"/>
    <property type="match status" value="1"/>
</dbReference>
<accession>A0A367X7B0</accession>
<protein>
    <submittedName>
        <fullName evidence="1">Uncharacterized protein</fullName>
    </submittedName>
</protein>
<gene>
    <name evidence="1" type="ORF">TH30_04280</name>
</gene>
<reference evidence="1 2" key="1">
    <citation type="submission" date="2014-07" db="EMBL/GenBank/DDBJ databases">
        <title>Draft genome sequence of Thalassospira profundimaris PR54-5.</title>
        <authorList>
            <person name="Lai Q."/>
            <person name="Shao Z."/>
        </authorList>
    </citation>
    <scope>NUCLEOTIDE SEQUENCE [LARGE SCALE GENOMIC DNA]</scope>
    <source>
        <strain evidence="1 2">PR54-5</strain>
    </source>
</reference>
<sequence>MRNGALITVIGLLAACSQKAETLKLSVTQFGTATEAAFDEYDAAYSTQFAAFPKSENAQRNEFVSNMAAFTGQVTPANIDTLLDPDAVKISPNIQDEWNATLRQLRSQYQQFVAIFDNIEAGSALGASAVTQSGPILEKLRAQLATITGDFARNPPKFLSRRSTLIAELNTIRKDDVNEPEAQNLYYQIWWQKWRDLIAAEKIMQTETLREFLTATKLGNSLQVQIDNYAKLDVAALLGAVEQGITLADHIHKLSPQELIAEGTGLVETATQ</sequence>
<evidence type="ECO:0000313" key="1">
    <source>
        <dbReference type="EMBL" id="RCK49525.1"/>
    </source>
</evidence>
<comment type="caution">
    <text evidence="1">The sequence shown here is derived from an EMBL/GenBank/DDBJ whole genome shotgun (WGS) entry which is preliminary data.</text>
</comment>
<proteinExistence type="predicted"/>